<protein>
    <submittedName>
        <fullName evidence="1">Uncharacterized protein</fullName>
    </submittedName>
</protein>
<proteinExistence type="predicted"/>
<keyword evidence="2" id="KW-1185">Reference proteome</keyword>
<organism evidence="1 2">
    <name type="scientific">Lecanicillium saksenae</name>
    <dbReference type="NCBI Taxonomy" id="468837"/>
    <lineage>
        <taxon>Eukaryota</taxon>
        <taxon>Fungi</taxon>
        <taxon>Dikarya</taxon>
        <taxon>Ascomycota</taxon>
        <taxon>Pezizomycotina</taxon>
        <taxon>Sordariomycetes</taxon>
        <taxon>Hypocreomycetidae</taxon>
        <taxon>Hypocreales</taxon>
        <taxon>Cordycipitaceae</taxon>
        <taxon>Lecanicillium</taxon>
    </lineage>
</organism>
<comment type="caution">
    <text evidence="1">The sequence shown here is derived from an EMBL/GenBank/DDBJ whole genome shotgun (WGS) entry which is preliminary data.</text>
</comment>
<dbReference type="EMBL" id="JANAKD010000221">
    <property type="protein sequence ID" value="KAJ3496101.1"/>
    <property type="molecule type" value="Genomic_DNA"/>
</dbReference>
<sequence length="378" mass="39855">MVYASAFVLRVGARIISLPVNEDGLLGEFTSTSTGGLGRYSTEGPNYTYPITDQLTSQNAVVVSGNSLFTVNPGSNTVSLFNIPKDDPTHPSLVGKPASSGGDFPVSVAYSHALHVACVLNGGNVAGIQCFKVDDRGLHLTGSFIPVDLNQTSPPHGPTNTASDIVFNPSSTALFATIKGDFKGDGVVAGHFAALPVVNGQVVANPRVSRPPGFAFEWSISFINDTTAAVSDPSIGAAFATVAYPSLDITFAKDLPVDRLPKSAVCWSEYSERFDALYFFDGYTGTVPVIDPKTGLHKYNMTAPVPEHPAHHPEGGLYDSVVAGTYLYVLGGTSQIHVFSLLGSRGNGKIPSVIQTKDLTSVGTRRGWQGMAAWPNGF</sequence>
<gene>
    <name evidence="1" type="ORF">NLG97_g2904</name>
</gene>
<evidence type="ECO:0000313" key="1">
    <source>
        <dbReference type="EMBL" id="KAJ3496101.1"/>
    </source>
</evidence>
<accession>A0ACC1R3L7</accession>
<reference evidence="1" key="1">
    <citation type="submission" date="2022-07" db="EMBL/GenBank/DDBJ databases">
        <title>Genome Sequence of Lecanicillium saksenae.</title>
        <authorList>
            <person name="Buettner E."/>
        </authorList>
    </citation>
    <scope>NUCLEOTIDE SEQUENCE</scope>
    <source>
        <strain evidence="1">VT-O1</strain>
    </source>
</reference>
<dbReference type="Proteomes" id="UP001148737">
    <property type="component" value="Unassembled WGS sequence"/>
</dbReference>
<name>A0ACC1R3L7_9HYPO</name>
<evidence type="ECO:0000313" key="2">
    <source>
        <dbReference type="Proteomes" id="UP001148737"/>
    </source>
</evidence>